<proteinExistence type="predicted"/>
<name>A0A5B7DCC9_PORTR</name>
<feature type="region of interest" description="Disordered" evidence="1">
    <location>
        <begin position="1"/>
        <end position="33"/>
    </location>
</feature>
<feature type="compositionally biased region" description="Basic and acidic residues" evidence="1">
    <location>
        <begin position="136"/>
        <end position="145"/>
    </location>
</feature>
<reference evidence="2 3" key="1">
    <citation type="submission" date="2019-05" db="EMBL/GenBank/DDBJ databases">
        <title>Another draft genome of Portunus trituberculatus and its Hox gene families provides insights of decapod evolution.</title>
        <authorList>
            <person name="Jeong J.-H."/>
            <person name="Song I."/>
            <person name="Kim S."/>
            <person name="Choi T."/>
            <person name="Kim D."/>
            <person name="Ryu S."/>
            <person name="Kim W."/>
        </authorList>
    </citation>
    <scope>NUCLEOTIDE SEQUENCE [LARGE SCALE GENOMIC DNA]</scope>
    <source>
        <tissue evidence="2">Muscle</tissue>
    </source>
</reference>
<evidence type="ECO:0000313" key="2">
    <source>
        <dbReference type="EMBL" id="MPC19021.1"/>
    </source>
</evidence>
<dbReference type="AlphaFoldDB" id="A0A5B7DCC9"/>
<dbReference type="Proteomes" id="UP000324222">
    <property type="component" value="Unassembled WGS sequence"/>
</dbReference>
<evidence type="ECO:0000313" key="3">
    <source>
        <dbReference type="Proteomes" id="UP000324222"/>
    </source>
</evidence>
<dbReference type="EMBL" id="VSRR010000731">
    <property type="protein sequence ID" value="MPC19021.1"/>
    <property type="molecule type" value="Genomic_DNA"/>
</dbReference>
<evidence type="ECO:0000256" key="1">
    <source>
        <dbReference type="SAM" id="MobiDB-lite"/>
    </source>
</evidence>
<gene>
    <name evidence="2" type="ORF">E2C01_011925</name>
</gene>
<sequence length="154" mass="16504">MRSDAGDELSLWAVGGSADGDQGWREEEGDGGERCVWSGGRTIGGAGRGLVGRRSSGPVSWQPPGAPIQFRRHHEPEAACIVTLLAEYHTTGPRDGAPTPGRVAPSLHTSLLRIMCLVTMRCLYFDLQRARRGRRGGGDGKRGGSEGRILPRKS</sequence>
<keyword evidence="3" id="KW-1185">Reference proteome</keyword>
<protein>
    <submittedName>
        <fullName evidence="2">Uncharacterized protein</fullName>
    </submittedName>
</protein>
<organism evidence="2 3">
    <name type="scientific">Portunus trituberculatus</name>
    <name type="common">Swimming crab</name>
    <name type="synonym">Neptunus trituberculatus</name>
    <dbReference type="NCBI Taxonomy" id="210409"/>
    <lineage>
        <taxon>Eukaryota</taxon>
        <taxon>Metazoa</taxon>
        <taxon>Ecdysozoa</taxon>
        <taxon>Arthropoda</taxon>
        <taxon>Crustacea</taxon>
        <taxon>Multicrustacea</taxon>
        <taxon>Malacostraca</taxon>
        <taxon>Eumalacostraca</taxon>
        <taxon>Eucarida</taxon>
        <taxon>Decapoda</taxon>
        <taxon>Pleocyemata</taxon>
        <taxon>Brachyura</taxon>
        <taxon>Eubrachyura</taxon>
        <taxon>Portunoidea</taxon>
        <taxon>Portunidae</taxon>
        <taxon>Portuninae</taxon>
        <taxon>Portunus</taxon>
    </lineage>
</organism>
<feature type="region of interest" description="Disordered" evidence="1">
    <location>
        <begin position="132"/>
        <end position="154"/>
    </location>
</feature>
<comment type="caution">
    <text evidence="2">The sequence shown here is derived from an EMBL/GenBank/DDBJ whole genome shotgun (WGS) entry which is preliminary data.</text>
</comment>
<accession>A0A5B7DCC9</accession>
<feature type="region of interest" description="Disordered" evidence="1">
    <location>
        <begin position="47"/>
        <end position="69"/>
    </location>
</feature>